<keyword evidence="2" id="KW-1185">Reference proteome</keyword>
<reference evidence="1 2" key="1">
    <citation type="submission" date="2023-01" db="EMBL/GenBank/DDBJ databases">
        <title>Analysis of 21 Apiospora genomes using comparative genomics revels a genus with tremendous synthesis potential of carbohydrate active enzymes and secondary metabolites.</title>
        <authorList>
            <person name="Sorensen T."/>
        </authorList>
    </citation>
    <scope>NUCLEOTIDE SEQUENCE [LARGE SCALE GENOMIC DNA]</scope>
    <source>
        <strain evidence="1 2">CBS 117206</strain>
    </source>
</reference>
<proteinExistence type="predicted"/>
<gene>
    <name evidence="1" type="ORF">PG999_006560</name>
</gene>
<organism evidence="1 2">
    <name type="scientific">Apiospora kogelbergensis</name>
    <dbReference type="NCBI Taxonomy" id="1337665"/>
    <lineage>
        <taxon>Eukaryota</taxon>
        <taxon>Fungi</taxon>
        <taxon>Dikarya</taxon>
        <taxon>Ascomycota</taxon>
        <taxon>Pezizomycotina</taxon>
        <taxon>Sordariomycetes</taxon>
        <taxon>Xylariomycetidae</taxon>
        <taxon>Amphisphaeriales</taxon>
        <taxon>Apiosporaceae</taxon>
        <taxon>Apiospora</taxon>
    </lineage>
</organism>
<dbReference type="EMBL" id="JAQQWP010000006">
    <property type="protein sequence ID" value="KAK8114491.1"/>
    <property type="molecule type" value="Genomic_DNA"/>
</dbReference>
<sequence>MYGSSTPPLPRSGIMQGTKHYVGVGGRQHRQIVQTTVPGLLGAQVAIYPDNHSLSIRASCADLVFLVFLLPRIDV</sequence>
<accession>A0AAW0QS86</accession>
<evidence type="ECO:0000313" key="1">
    <source>
        <dbReference type="EMBL" id="KAK8114491.1"/>
    </source>
</evidence>
<dbReference type="AlphaFoldDB" id="A0AAW0QS86"/>
<dbReference type="Proteomes" id="UP001392437">
    <property type="component" value="Unassembled WGS sequence"/>
</dbReference>
<protein>
    <submittedName>
        <fullName evidence="1">Uncharacterized protein</fullName>
    </submittedName>
</protein>
<evidence type="ECO:0000313" key="2">
    <source>
        <dbReference type="Proteomes" id="UP001392437"/>
    </source>
</evidence>
<comment type="caution">
    <text evidence="1">The sequence shown here is derived from an EMBL/GenBank/DDBJ whole genome shotgun (WGS) entry which is preliminary data.</text>
</comment>
<name>A0AAW0QS86_9PEZI</name>